<dbReference type="AlphaFoldDB" id="A0A1P8MVG4"/>
<protein>
    <recommendedName>
        <fullName evidence="6">tRNA(Ile)-lysidine synthase</fullName>
        <ecNumber evidence="6">6.3.4.19</ecNumber>
    </recommendedName>
    <alternativeName>
        <fullName evidence="6">tRNA(Ile)-2-lysyl-cytidine synthase</fullName>
    </alternativeName>
    <alternativeName>
        <fullName evidence="6">tRNA(Ile)-lysidine synthetase</fullName>
    </alternativeName>
</protein>
<comment type="catalytic activity">
    <reaction evidence="5 6">
        <text>cytidine(34) in tRNA(Ile2) + L-lysine + ATP = lysidine(34) in tRNA(Ile2) + AMP + diphosphate + H(+)</text>
        <dbReference type="Rhea" id="RHEA:43744"/>
        <dbReference type="Rhea" id="RHEA-COMP:10625"/>
        <dbReference type="Rhea" id="RHEA-COMP:10670"/>
        <dbReference type="ChEBI" id="CHEBI:15378"/>
        <dbReference type="ChEBI" id="CHEBI:30616"/>
        <dbReference type="ChEBI" id="CHEBI:32551"/>
        <dbReference type="ChEBI" id="CHEBI:33019"/>
        <dbReference type="ChEBI" id="CHEBI:82748"/>
        <dbReference type="ChEBI" id="CHEBI:83665"/>
        <dbReference type="ChEBI" id="CHEBI:456215"/>
        <dbReference type="EC" id="6.3.4.19"/>
    </reaction>
</comment>
<evidence type="ECO:0000313" key="8">
    <source>
        <dbReference type="EMBL" id="APX12097.1"/>
    </source>
</evidence>
<dbReference type="Gene3D" id="3.40.50.620">
    <property type="entry name" value="HUPs"/>
    <property type="match status" value="1"/>
</dbReference>
<evidence type="ECO:0000313" key="9">
    <source>
        <dbReference type="Proteomes" id="UP000186336"/>
    </source>
</evidence>
<evidence type="ECO:0000256" key="6">
    <source>
        <dbReference type="HAMAP-Rule" id="MF_01161"/>
    </source>
</evidence>
<evidence type="ECO:0000256" key="3">
    <source>
        <dbReference type="ARBA" id="ARBA00022741"/>
    </source>
</evidence>
<dbReference type="EMBL" id="CP019312">
    <property type="protein sequence ID" value="APX12097.1"/>
    <property type="molecule type" value="Genomic_DNA"/>
</dbReference>
<organism evidence="8 9">
    <name type="scientific">Tateyamaria omphalii</name>
    <dbReference type="NCBI Taxonomy" id="299262"/>
    <lineage>
        <taxon>Bacteria</taxon>
        <taxon>Pseudomonadati</taxon>
        <taxon>Pseudomonadota</taxon>
        <taxon>Alphaproteobacteria</taxon>
        <taxon>Rhodobacterales</taxon>
        <taxon>Roseobacteraceae</taxon>
        <taxon>Tateyamaria</taxon>
    </lineage>
</organism>
<dbReference type="EC" id="6.3.4.19" evidence="6"/>
<dbReference type="NCBIfam" id="TIGR02432">
    <property type="entry name" value="lysidine_TilS_N"/>
    <property type="match status" value="1"/>
</dbReference>
<dbReference type="PANTHER" id="PTHR43033">
    <property type="entry name" value="TRNA(ILE)-LYSIDINE SYNTHASE-RELATED"/>
    <property type="match status" value="1"/>
</dbReference>
<dbReference type="HAMAP" id="MF_01161">
    <property type="entry name" value="tRNA_Ile_lys_synt"/>
    <property type="match status" value="1"/>
</dbReference>
<keyword evidence="1 6" id="KW-0436">Ligase</keyword>
<keyword evidence="9" id="KW-1185">Reference proteome</keyword>
<dbReference type="GO" id="GO:0006400">
    <property type="term" value="P:tRNA modification"/>
    <property type="evidence" value="ECO:0007669"/>
    <property type="project" value="UniProtKB-UniRule"/>
</dbReference>
<dbReference type="InterPro" id="IPR012795">
    <property type="entry name" value="tRNA_Ile_lys_synt_N"/>
</dbReference>
<dbReference type="InterPro" id="IPR012094">
    <property type="entry name" value="tRNA_Ile_lys_synt"/>
</dbReference>
<dbReference type="STRING" id="299262.BWR18_10710"/>
<dbReference type="KEGG" id="tom:BWR18_10710"/>
<dbReference type="CDD" id="cd01992">
    <property type="entry name" value="TilS_N"/>
    <property type="match status" value="1"/>
</dbReference>
<evidence type="ECO:0000256" key="4">
    <source>
        <dbReference type="ARBA" id="ARBA00022840"/>
    </source>
</evidence>
<name>A0A1P8MVG4_9RHOB</name>
<dbReference type="PANTHER" id="PTHR43033:SF1">
    <property type="entry name" value="TRNA(ILE)-LYSIDINE SYNTHASE-RELATED"/>
    <property type="match status" value="1"/>
</dbReference>
<dbReference type="InterPro" id="IPR014729">
    <property type="entry name" value="Rossmann-like_a/b/a_fold"/>
</dbReference>
<gene>
    <name evidence="6" type="primary">tilS</name>
    <name evidence="8" type="ORF">BWR18_10710</name>
</gene>
<reference evidence="8 9" key="1">
    <citation type="submission" date="2017-01" db="EMBL/GenBank/DDBJ databases">
        <title>Complete genome of Tateyamaria omphalii DOK1-4 isolated from seawater in Dokdo.</title>
        <authorList>
            <person name="Kim J.H."/>
            <person name="Chi W.-J."/>
        </authorList>
    </citation>
    <scope>NUCLEOTIDE SEQUENCE [LARGE SCALE GENOMIC DNA]</scope>
    <source>
        <strain evidence="8 9">DOK1-4</strain>
    </source>
</reference>
<dbReference type="Pfam" id="PF01171">
    <property type="entry name" value="ATP_bind_3"/>
    <property type="match status" value="1"/>
</dbReference>
<comment type="subcellular location">
    <subcellularLocation>
        <location evidence="6">Cytoplasm</location>
    </subcellularLocation>
</comment>
<feature type="domain" description="tRNA(Ile)-lysidine/2-thiocytidine synthase N-terminal" evidence="7">
    <location>
        <begin position="21"/>
        <end position="199"/>
    </location>
</feature>
<proteinExistence type="inferred from homology"/>
<dbReference type="Proteomes" id="UP000186336">
    <property type="component" value="Chromosome"/>
</dbReference>
<keyword evidence="6" id="KW-0963">Cytoplasm</keyword>
<keyword evidence="2 6" id="KW-0819">tRNA processing</keyword>
<keyword evidence="4 6" id="KW-0067">ATP-binding</keyword>
<dbReference type="RefSeq" id="WP_076628134.1">
    <property type="nucleotide sequence ID" value="NZ_CP019312.1"/>
</dbReference>
<comment type="function">
    <text evidence="6">Ligates lysine onto the cytidine present at position 34 of the AUA codon-specific tRNA(Ile) that contains the anticodon CAU, in an ATP-dependent manner. Cytidine is converted to lysidine, thus changing the amino acid specificity of the tRNA from methionine to isoleucine.</text>
</comment>
<keyword evidence="3 6" id="KW-0547">Nucleotide-binding</keyword>
<evidence type="ECO:0000256" key="2">
    <source>
        <dbReference type="ARBA" id="ARBA00022694"/>
    </source>
</evidence>
<comment type="domain">
    <text evidence="6">The N-terminal region contains the highly conserved SGGXDS motif, predicted to be a P-loop motif involved in ATP binding.</text>
</comment>
<accession>A0A1P8MVG4</accession>
<dbReference type="SUPFAM" id="SSF52402">
    <property type="entry name" value="Adenine nucleotide alpha hydrolases-like"/>
    <property type="match status" value="1"/>
</dbReference>
<dbReference type="GO" id="GO:0005524">
    <property type="term" value="F:ATP binding"/>
    <property type="evidence" value="ECO:0007669"/>
    <property type="project" value="UniProtKB-UniRule"/>
</dbReference>
<comment type="similarity">
    <text evidence="6">Belongs to the tRNA(Ile)-lysidine synthase family.</text>
</comment>
<sequence>MLAPLIAAIEAQMGAAPPAKMGVAVSGGGDSVALMVALAHYCSDNGVELHVITVDHGLRDGAKEEIALVTDLCSRWNLAHHVEYWTGWDGEGNMQASARDARYELIADWAYAHRIGIVALGHTADDQAETFLMRLARGAGVDGLSAMAARRIRHGITWVRPFLAIERSALRNYLRAAQIAWCEDPSNQSRQFERVRVRDALTILGTLGITAETLVEVADHMARSREALDWQTFLAAQDMAQVVHGVIAIDLAKFRLLPQEIARRLMVHTLTWTSQHIYPPRRDPVARAIAAVRTGQTATLNGCQVSVENGMIWVFRELNAVKDMVCEVGDMWDDRWLITGPEDDPDLEVRPLGYEALADIDGWREIGLPRAALAASPAVWYNDVLVAAPFVGFDDEWSAELDGGKDAFFAALLSH</sequence>
<evidence type="ECO:0000259" key="7">
    <source>
        <dbReference type="Pfam" id="PF01171"/>
    </source>
</evidence>
<dbReference type="GO" id="GO:0032267">
    <property type="term" value="F:tRNA(Ile)-lysidine synthase activity"/>
    <property type="evidence" value="ECO:0007669"/>
    <property type="project" value="UniProtKB-EC"/>
</dbReference>
<feature type="binding site" evidence="6">
    <location>
        <begin position="26"/>
        <end position="31"/>
    </location>
    <ligand>
        <name>ATP</name>
        <dbReference type="ChEBI" id="CHEBI:30616"/>
    </ligand>
</feature>
<evidence type="ECO:0000256" key="5">
    <source>
        <dbReference type="ARBA" id="ARBA00048539"/>
    </source>
</evidence>
<dbReference type="OrthoDB" id="9807403at2"/>
<dbReference type="GO" id="GO:0005737">
    <property type="term" value="C:cytoplasm"/>
    <property type="evidence" value="ECO:0007669"/>
    <property type="project" value="UniProtKB-SubCell"/>
</dbReference>
<dbReference type="InterPro" id="IPR011063">
    <property type="entry name" value="TilS/TtcA_N"/>
</dbReference>
<evidence type="ECO:0000256" key="1">
    <source>
        <dbReference type="ARBA" id="ARBA00022598"/>
    </source>
</evidence>